<evidence type="ECO:0008006" key="4">
    <source>
        <dbReference type="Google" id="ProtNLM"/>
    </source>
</evidence>
<feature type="transmembrane region" description="Helical" evidence="1">
    <location>
        <begin position="6"/>
        <end position="30"/>
    </location>
</feature>
<evidence type="ECO:0000313" key="3">
    <source>
        <dbReference type="Proteomes" id="UP000012149"/>
    </source>
</evidence>
<dbReference type="AlphaFoldDB" id="M6WEA1"/>
<name>M6WEA1_9LEPT</name>
<reference evidence="2 3" key="1">
    <citation type="submission" date="2013-01" db="EMBL/GenBank/DDBJ databases">
        <authorList>
            <person name="Harkins D.M."/>
            <person name="Durkin A.S."/>
            <person name="Brinkac L.M."/>
            <person name="Haft D.H."/>
            <person name="Selengut J.D."/>
            <person name="Sanka R."/>
            <person name="DePew J."/>
            <person name="Purushe J."/>
            <person name="Matthias M.A."/>
            <person name="Vinetz J.M."/>
            <person name="Sutton G.G."/>
            <person name="Nierman W.C."/>
            <person name="Fouts D.E."/>
        </authorList>
    </citation>
    <scope>NUCLEOTIDE SEQUENCE [LARGE SCALE GENOMIC DNA]</scope>
    <source>
        <strain evidence="2 3">CBC1416</strain>
    </source>
</reference>
<keyword evidence="1" id="KW-0472">Membrane</keyword>
<protein>
    <recommendedName>
        <fullName evidence="4">MATE domain protein</fullName>
    </recommendedName>
</protein>
<proteinExistence type="predicted"/>
<dbReference type="Proteomes" id="UP000012149">
    <property type="component" value="Unassembled WGS sequence"/>
</dbReference>
<dbReference type="EMBL" id="AKWE02000006">
    <property type="protein sequence ID" value="EMO60083.1"/>
    <property type="molecule type" value="Genomic_DNA"/>
</dbReference>
<evidence type="ECO:0000256" key="1">
    <source>
        <dbReference type="SAM" id="Phobius"/>
    </source>
</evidence>
<keyword evidence="1" id="KW-1133">Transmembrane helix</keyword>
<comment type="caution">
    <text evidence="2">The sequence shown here is derived from an EMBL/GenBank/DDBJ whole genome shotgun (WGS) entry which is preliminary data.</text>
</comment>
<evidence type="ECO:0000313" key="2">
    <source>
        <dbReference type="EMBL" id="EMO60083.1"/>
    </source>
</evidence>
<gene>
    <name evidence="2" type="ORF">LEP1GSC161_1639</name>
</gene>
<accession>M6WEA1</accession>
<organism evidence="2 3">
    <name type="scientific">Leptospira santarosai str. CBC1416</name>
    <dbReference type="NCBI Taxonomy" id="1193059"/>
    <lineage>
        <taxon>Bacteria</taxon>
        <taxon>Pseudomonadati</taxon>
        <taxon>Spirochaetota</taxon>
        <taxon>Spirochaetia</taxon>
        <taxon>Leptospirales</taxon>
        <taxon>Leptospiraceae</taxon>
        <taxon>Leptospira</taxon>
    </lineage>
</organism>
<keyword evidence="1" id="KW-0812">Transmembrane</keyword>
<sequence>MAGTALSGIIFDFIFWMFGFLRMGTTGLTAQAAGEKTKRNPFLF</sequence>